<comment type="caution">
    <text evidence="2">The sequence shown here is derived from an EMBL/GenBank/DDBJ whole genome shotgun (WGS) entry which is preliminary data.</text>
</comment>
<dbReference type="RefSeq" id="WP_025025113.1">
    <property type="nucleotide sequence ID" value="NZ_AZDZ01000003.1"/>
</dbReference>
<protein>
    <submittedName>
        <fullName evidence="2">Uncharacterized protein</fullName>
    </submittedName>
</protein>
<keyword evidence="3" id="KW-1185">Reference proteome</keyword>
<keyword evidence="1" id="KW-0812">Transmembrane</keyword>
<dbReference type="STRING" id="1423775.FD03_GL001801"/>
<keyword evidence="1" id="KW-1133">Transmembrane helix</keyword>
<accession>A0A0R1K9P2</accession>
<evidence type="ECO:0000313" key="3">
    <source>
        <dbReference type="Proteomes" id="UP000051248"/>
    </source>
</evidence>
<gene>
    <name evidence="2" type="ORF">FD03_GL001801</name>
</gene>
<dbReference type="EMBL" id="AZDZ01000003">
    <property type="protein sequence ID" value="KRK80381.1"/>
    <property type="molecule type" value="Genomic_DNA"/>
</dbReference>
<feature type="transmembrane region" description="Helical" evidence="1">
    <location>
        <begin position="9"/>
        <end position="28"/>
    </location>
</feature>
<feature type="transmembrane region" description="Helical" evidence="1">
    <location>
        <begin position="75"/>
        <end position="93"/>
    </location>
</feature>
<feature type="transmembrane region" description="Helical" evidence="1">
    <location>
        <begin position="48"/>
        <end position="68"/>
    </location>
</feature>
<dbReference type="PATRIC" id="fig|1423775.4.peg.1837"/>
<evidence type="ECO:0000256" key="1">
    <source>
        <dbReference type="SAM" id="Phobius"/>
    </source>
</evidence>
<sequence length="127" mass="14666">MKYLKQNHFWFITGAETFTLGIIFILTGNFIDRPPNAPGFIANVDDPPFAIALIIIGLYVMFSCFDELRKSNKDLIVFLLLFVWTFYLIIFSIHDLTAPVLLPKFTTLFILFINIRILLEAFWSDPG</sequence>
<dbReference type="AlphaFoldDB" id="A0A0R1K9P2"/>
<dbReference type="Proteomes" id="UP000051248">
    <property type="component" value="Unassembled WGS sequence"/>
</dbReference>
<feature type="transmembrane region" description="Helical" evidence="1">
    <location>
        <begin position="105"/>
        <end position="123"/>
    </location>
</feature>
<keyword evidence="1" id="KW-0472">Membrane</keyword>
<organism evidence="2 3">
    <name type="scientific">Companilactobacillus nodensis DSM 19682 = JCM 14932 = NBRC 107160</name>
    <dbReference type="NCBI Taxonomy" id="1423775"/>
    <lineage>
        <taxon>Bacteria</taxon>
        <taxon>Bacillati</taxon>
        <taxon>Bacillota</taxon>
        <taxon>Bacilli</taxon>
        <taxon>Lactobacillales</taxon>
        <taxon>Lactobacillaceae</taxon>
        <taxon>Companilactobacillus</taxon>
    </lineage>
</organism>
<evidence type="ECO:0000313" key="2">
    <source>
        <dbReference type="EMBL" id="KRK80381.1"/>
    </source>
</evidence>
<proteinExistence type="predicted"/>
<name>A0A0R1K9P2_9LACO</name>
<dbReference type="OrthoDB" id="2309195at2"/>
<reference evidence="2 3" key="1">
    <citation type="journal article" date="2015" name="Genome Announc.">
        <title>Expanding the biotechnology potential of lactobacilli through comparative genomics of 213 strains and associated genera.</title>
        <authorList>
            <person name="Sun Z."/>
            <person name="Harris H.M."/>
            <person name="McCann A."/>
            <person name="Guo C."/>
            <person name="Argimon S."/>
            <person name="Zhang W."/>
            <person name="Yang X."/>
            <person name="Jeffery I.B."/>
            <person name="Cooney J.C."/>
            <person name="Kagawa T.F."/>
            <person name="Liu W."/>
            <person name="Song Y."/>
            <person name="Salvetti E."/>
            <person name="Wrobel A."/>
            <person name="Rasinkangas P."/>
            <person name="Parkhill J."/>
            <person name="Rea M.C."/>
            <person name="O'Sullivan O."/>
            <person name="Ritari J."/>
            <person name="Douillard F.P."/>
            <person name="Paul Ross R."/>
            <person name="Yang R."/>
            <person name="Briner A.E."/>
            <person name="Felis G.E."/>
            <person name="de Vos W.M."/>
            <person name="Barrangou R."/>
            <person name="Klaenhammer T.R."/>
            <person name="Caufield P.W."/>
            <person name="Cui Y."/>
            <person name="Zhang H."/>
            <person name="O'Toole P.W."/>
        </authorList>
    </citation>
    <scope>NUCLEOTIDE SEQUENCE [LARGE SCALE GENOMIC DNA]</scope>
    <source>
        <strain evidence="2 3">DSM 19682</strain>
    </source>
</reference>